<dbReference type="Proteomes" id="UP000011080">
    <property type="component" value="Unassembled WGS sequence"/>
</dbReference>
<dbReference type="FunFam" id="3.40.30.10:FF:000603">
    <property type="entry name" value="Glutathione S-transferase Mu 1"/>
    <property type="match status" value="1"/>
</dbReference>
<organism evidence="8 9">
    <name type="scientific">Bos mutus</name>
    <name type="common">wild yak</name>
    <dbReference type="NCBI Taxonomy" id="72004"/>
    <lineage>
        <taxon>Eukaryota</taxon>
        <taxon>Metazoa</taxon>
        <taxon>Chordata</taxon>
        <taxon>Craniata</taxon>
        <taxon>Vertebrata</taxon>
        <taxon>Euteleostomi</taxon>
        <taxon>Mammalia</taxon>
        <taxon>Eutheria</taxon>
        <taxon>Laurasiatheria</taxon>
        <taxon>Artiodactyla</taxon>
        <taxon>Ruminantia</taxon>
        <taxon>Pecora</taxon>
        <taxon>Bovidae</taxon>
        <taxon>Bovinae</taxon>
        <taxon>Bos</taxon>
    </lineage>
</organism>
<proteinExistence type="inferred from homology"/>
<keyword evidence="4 5" id="KW-0808">Transferase</keyword>
<dbReference type="SFLD" id="SFLDS00019">
    <property type="entry name" value="Glutathione_Transferase_(cytos"/>
    <property type="match status" value="1"/>
</dbReference>
<name>L8IU57_9CETA</name>
<dbReference type="CDD" id="cd03075">
    <property type="entry name" value="GST_N_Mu"/>
    <property type="match status" value="1"/>
</dbReference>
<dbReference type="InterPro" id="IPR004046">
    <property type="entry name" value="GST_C"/>
</dbReference>
<protein>
    <recommendedName>
        <fullName evidence="5">Glutathione S-transferase</fullName>
        <ecNumber evidence="5">2.5.1.18</ecNumber>
    </recommendedName>
</protein>
<dbReference type="InterPro" id="IPR004045">
    <property type="entry name" value="Glutathione_S-Trfase_N"/>
</dbReference>
<dbReference type="PANTHER" id="PTHR11571">
    <property type="entry name" value="GLUTATHIONE S-TRANSFERASE"/>
    <property type="match status" value="1"/>
</dbReference>
<comment type="similarity">
    <text evidence="2 5">Belongs to the GST superfamily. Mu family.</text>
</comment>
<dbReference type="PROSITE" id="PS50405">
    <property type="entry name" value="GST_CTER"/>
    <property type="match status" value="1"/>
</dbReference>
<evidence type="ECO:0000256" key="4">
    <source>
        <dbReference type="ARBA" id="ARBA00022679"/>
    </source>
</evidence>
<keyword evidence="3" id="KW-0963">Cytoplasm</keyword>
<dbReference type="Pfam" id="PF00043">
    <property type="entry name" value="GST_C"/>
    <property type="match status" value="1"/>
</dbReference>
<comment type="catalytic activity">
    <reaction evidence="5">
        <text>RX + glutathione = an S-substituted glutathione + a halide anion + H(+)</text>
        <dbReference type="Rhea" id="RHEA:16437"/>
        <dbReference type="ChEBI" id="CHEBI:15378"/>
        <dbReference type="ChEBI" id="CHEBI:16042"/>
        <dbReference type="ChEBI" id="CHEBI:17792"/>
        <dbReference type="ChEBI" id="CHEBI:57925"/>
        <dbReference type="ChEBI" id="CHEBI:90779"/>
        <dbReference type="EC" id="2.5.1.18"/>
    </reaction>
</comment>
<dbReference type="InterPro" id="IPR040079">
    <property type="entry name" value="Glutathione_S-Trfase"/>
</dbReference>
<dbReference type="GO" id="GO:0004364">
    <property type="term" value="F:glutathione transferase activity"/>
    <property type="evidence" value="ECO:0007669"/>
    <property type="project" value="UniProtKB-EC"/>
</dbReference>
<evidence type="ECO:0000256" key="3">
    <source>
        <dbReference type="ARBA" id="ARBA00022490"/>
    </source>
</evidence>
<dbReference type="GO" id="GO:0005737">
    <property type="term" value="C:cytoplasm"/>
    <property type="evidence" value="ECO:0007669"/>
    <property type="project" value="UniProtKB-SubCell"/>
</dbReference>
<sequence>QTLTMAMTLGYWDIRGLAHAIRLLLEYTDSNYEEKKYTMGDAPDYDRSQWLNEKFKLGLDFPNLPYLIDGAHRLTQSKAILRYIARKHNMCGETEEEKIRVDVLENQTMDTANELAILCYNPEFEKLKSQYLKEIPGKMKLYSEFLGRRPWFAGDKLTFVDFLVYDVLDIHRIFEPKCLDAFPNLKDFISHFEGLKRISAYMKSSRFLPHPVYSKMAVWGNK</sequence>
<dbReference type="FunFam" id="1.20.1050.10:FF:000083">
    <property type="entry name" value="Glutathione S-transferase Mu 1"/>
    <property type="match status" value="1"/>
</dbReference>
<reference evidence="8 9" key="1">
    <citation type="journal article" date="2012" name="Nat. Genet.">
        <title>The yak genome and adaptation to life at high altitude.</title>
        <authorList>
            <person name="Qiu Q."/>
            <person name="Zhang G."/>
            <person name="Ma T."/>
            <person name="Qian W."/>
            <person name="Wang J."/>
            <person name="Ye Z."/>
            <person name="Cao C."/>
            <person name="Hu Q."/>
            <person name="Kim J."/>
            <person name="Larkin D.M."/>
            <person name="Auvil L."/>
            <person name="Capitanu B."/>
            <person name="Ma J."/>
            <person name="Lewin H.A."/>
            <person name="Qian X."/>
            <person name="Lang Y."/>
            <person name="Zhou R."/>
            <person name="Wang L."/>
            <person name="Wang K."/>
            <person name="Xia J."/>
            <person name="Liao S."/>
            <person name="Pan S."/>
            <person name="Lu X."/>
            <person name="Hou H."/>
            <person name="Wang Y."/>
            <person name="Zang X."/>
            <person name="Yin Y."/>
            <person name="Ma H."/>
            <person name="Zhang J."/>
            <person name="Wang Z."/>
            <person name="Zhang Y."/>
            <person name="Zhang D."/>
            <person name="Yonezawa T."/>
            <person name="Hasegawa M."/>
            <person name="Zhong Y."/>
            <person name="Liu W."/>
            <person name="Zhang Y."/>
            <person name="Huang Z."/>
            <person name="Zhang S."/>
            <person name="Long R."/>
            <person name="Yang H."/>
            <person name="Wang J."/>
            <person name="Lenstra J.A."/>
            <person name="Cooper D.N."/>
            <person name="Wu Y."/>
            <person name="Wang J."/>
            <person name="Shi P."/>
            <person name="Wang J."/>
            <person name="Liu J."/>
        </authorList>
    </citation>
    <scope>NUCLEOTIDE SEQUENCE [LARGE SCALE GENOMIC DNA]</scope>
    <source>
        <strain evidence="9">yakQH1</strain>
    </source>
</reference>
<dbReference type="SUPFAM" id="SSF52833">
    <property type="entry name" value="Thioredoxin-like"/>
    <property type="match status" value="1"/>
</dbReference>
<dbReference type="Gene3D" id="1.20.1050.10">
    <property type="match status" value="1"/>
</dbReference>
<dbReference type="InterPro" id="IPR050213">
    <property type="entry name" value="GST_superfamily"/>
</dbReference>
<accession>L8IU57</accession>
<feature type="non-terminal residue" evidence="8">
    <location>
        <position position="222"/>
    </location>
</feature>
<dbReference type="PROSITE" id="PS50404">
    <property type="entry name" value="GST_NTER"/>
    <property type="match status" value="1"/>
</dbReference>
<dbReference type="GO" id="GO:0006749">
    <property type="term" value="P:glutathione metabolic process"/>
    <property type="evidence" value="ECO:0007669"/>
    <property type="project" value="TreeGrafter"/>
</dbReference>
<dbReference type="PANTHER" id="PTHR11571:SF247">
    <property type="entry name" value="GLUTATHIONE S-TRANSFERASE MU 1"/>
    <property type="match status" value="1"/>
</dbReference>
<evidence type="ECO:0000256" key="1">
    <source>
        <dbReference type="ARBA" id="ARBA00004496"/>
    </source>
</evidence>
<dbReference type="CDD" id="cd03209">
    <property type="entry name" value="GST_C_Mu"/>
    <property type="match status" value="1"/>
</dbReference>
<gene>
    <name evidence="8" type="ORF">M91_01617</name>
</gene>
<evidence type="ECO:0000256" key="2">
    <source>
        <dbReference type="ARBA" id="ARBA00005861"/>
    </source>
</evidence>
<dbReference type="SFLD" id="SFLDG01205">
    <property type="entry name" value="AMPS.1"/>
    <property type="match status" value="1"/>
</dbReference>
<dbReference type="AlphaFoldDB" id="L8IU57"/>
<evidence type="ECO:0000256" key="5">
    <source>
        <dbReference type="RuleBase" id="RU003494"/>
    </source>
</evidence>
<dbReference type="EC" id="2.5.1.18" evidence="5"/>
<evidence type="ECO:0000313" key="9">
    <source>
        <dbReference type="Proteomes" id="UP000011080"/>
    </source>
</evidence>
<evidence type="ECO:0000259" key="6">
    <source>
        <dbReference type="PROSITE" id="PS50404"/>
    </source>
</evidence>
<evidence type="ECO:0000313" key="8">
    <source>
        <dbReference type="EMBL" id="ELR59558.1"/>
    </source>
</evidence>
<dbReference type="Gene3D" id="3.40.30.10">
    <property type="entry name" value="Glutaredoxin"/>
    <property type="match status" value="1"/>
</dbReference>
<evidence type="ECO:0000259" key="7">
    <source>
        <dbReference type="PROSITE" id="PS50405"/>
    </source>
</evidence>
<feature type="domain" description="GST C-terminal" evidence="7">
    <location>
        <begin position="94"/>
        <end position="212"/>
    </location>
</feature>
<dbReference type="InterPro" id="IPR010987">
    <property type="entry name" value="Glutathione-S-Trfase_C-like"/>
</dbReference>
<dbReference type="Pfam" id="PF02798">
    <property type="entry name" value="GST_N"/>
    <property type="match status" value="1"/>
</dbReference>
<feature type="domain" description="GST N-terminal" evidence="6">
    <location>
        <begin position="5"/>
        <end position="92"/>
    </location>
</feature>
<dbReference type="EMBL" id="JH880704">
    <property type="protein sequence ID" value="ELR59558.1"/>
    <property type="molecule type" value="Genomic_DNA"/>
</dbReference>
<dbReference type="InterPro" id="IPR036282">
    <property type="entry name" value="Glutathione-S-Trfase_C_sf"/>
</dbReference>
<dbReference type="InterPro" id="IPR036249">
    <property type="entry name" value="Thioredoxin-like_sf"/>
</dbReference>
<dbReference type="SUPFAM" id="SSF47616">
    <property type="entry name" value="GST C-terminal domain-like"/>
    <property type="match status" value="1"/>
</dbReference>
<dbReference type="SFLD" id="SFLDG00363">
    <property type="entry name" value="AMPS_(cytGST):_Alpha-__Mu-__Pi"/>
    <property type="match status" value="1"/>
</dbReference>
<comment type="subcellular location">
    <subcellularLocation>
        <location evidence="1">Cytoplasm</location>
    </subcellularLocation>
</comment>
<dbReference type="PRINTS" id="PR01267">
    <property type="entry name" value="GSTRNSFRASEM"/>
</dbReference>
<dbReference type="InterPro" id="IPR003081">
    <property type="entry name" value="GST_mu"/>
</dbReference>